<dbReference type="GO" id="GO:0046983">
    <property type="term" value="F:protein dimerization activity"/>
    <property type="evidence" value="ECO:0007669"/>
    <property type="project" value="InterPro"/>
</dbReference>
<dbReference type="InterPro" id="IPR036281">
    <property type="entry name" value="SinR/SinI_dimer_dom_sf"/>
</dbReference>
<evidence type="ECO:0000313" key="3">
    <source>
        <dbReference type="Proteomes" id="UP000255326"/>
    </source>
</evidence>
<evidence type="ECO:0000259" key="1">
    <source>
        <dbReference type="PROSITE" id="PS51500"/>
    </source>
</evidence>
<dbReference type="PROSITE" id="PS51500">
    <property type="entry name" value="SIN"/>
    <property type="match status" value="1"/>
</dbReference>
<dbReference type="EMBL" id="QQAY01000007">
    <property type="protein sequence ID" value="RDI41623.1"/>
    <property type="molecule type" value="Genomic_DNA"/>
</dbReference>
<gene>
    <name evidence="2" type="ORF">DFR59_10777</name>
</gene>
<dbReference type="RefSeq" id="WP_342768318.1">
    <property type="nucleotide sequence ID" value="NZ_QQAY01000007.1"/>
</dbReference>
<reference evidence="2 3" key="1">
    <citation type="submission" date="2018-07" db="EMBL/GenBank/DDBJ databases">
        <title>Genomic Encyclopedia of Type Strains, Phase IV (KMG-IV): sequencing the most valuable type-strain genomes for metagenomic binning, comparative biology and taxonomic classification.</title>
        <authorList>
            <person name="Goeker M."/>
        </authorList>
    </citation>
    <scope>NUCLEOTIDE SEQUENCE [LARGE SCALE GENOMIC DNA]</scope>
    <source>
        <strain evidence="2 3">DSM 25281</strain>
    </source>
</reference>
<dbReference type="InterPro" id="IPR010981">
    <property type="entry name" value="SinR/SinI_dimer_dom"/>
</dbReference>
<dbReference type="SUPFAM" id="SSF47406">
    <property type="entry name" value="SinR repressor dimerisation domain-like"/>
    <property type="match status" value="1"/>
</dbReference>
<sequence length="53" mass="6089">MENVRKSAELDLEWLELIKEALDVGLTKDEIRTFLKSPAVMSKMDFMGSKKES</sequence>
<feature type="domain" description="Sin" evidence="1">
    <location>
        <begin position="1"/>
        <end position="39"/>
    </location>
</feature>
<proteinExistence type="predicted"/>
<protein>
    <submittedName>
        <fullName evidence="2">Anti-repressor SinI</fullName>
    </submittedName>
</protein>
<organism evidence="2 3">
    <name type="scientific">Falsibacillus pallidus</name>
    <dbReference type="NCBI Taxonomy" id="493781"/>
    <lineage>
        <taxon>Bacteria</taxon>
        <taxon>Bacillati</taxon>
        <taxon>Bacillota</taxon>
        <taxon>Bacilli</taxon>
        <taxon>Bacillales</taxon>
        <taxon>Bacillaceae</taxon>
        <taxon>Falsibacillus</taxon>
    </lineage>
</organism>
<dbReference type="Proteomes" id="UP000255326">
    <property type="component" value="Unassembled WGS sequence"/>
</dbReference>
<dbReference type="AlphaFoldDB" id="A0A370GI74"/>
<comment type="caution">
    <text evidence="2">The sequence shown here is derived from an EMBL/GenBank/DDBJ whole genome shotgun (WGS) entry which is preliminary data.</text>
</comment>
<dbReference type="GO" id="GO:0006355">
    <property type="term" value="P:regulation of DNA-templated transcription"/>
    <property type="evidence" value="ECO:0007669"/>
    <property type="project" value="InterPro"/>
</dbReference>
<name>A0A370GI74_9BACI</name>
<keyword evidence="3" id="KW-1185">Reference proteome</keyword>
<dbReference type="Pfam" id="PF08671">
    <property type="entry name" value="SinI"/>
    <property type="match status" value="1"/>
</dbReference>
<evidence type="ECO:0000313" key="2">
    <source>
        <dbReference type="EMBL" id="RDI41623.1"/>
    </source>
</evidence>
<accession>A0A370GI74</accession>